<evidence type="ECO:0000256" key="3">
    <source>
        <dbReference type="ARBA" id="ARBA00022827"/>
    </source>
</evidence>
<keyword evidence="2 7" id="KW-0285">Flavoprotein</keyword>
<dbReference type="OrthoDB" id="28256at10239"/>
<dbReference type="InterPro" id="IPR017905">
    <property type="entry name" value="ERV/ALR_sulphydryl_oxidase"/>
</dbReference>
<dbReference type="KEGG" id="vg:35381683"/>
<sequence>MSTRGQAVVTEKNEDHEDISKKDGPPTWYIFHSNALVADESNSDQEKNCFISQFKTTCYNFRCLNCRKHATEYIEKNPIEPMKNVEYGLFKYTFTFHNTVNKRIGKAIIDYETAFNMYKNRDDAACSIICGASEADSPAPQPNSKNVQILPNDKSIKISSNGKSNTVNNIQVSLNAQPNSVKNVQVLSNVKSVQISSTTPKKSKNIKVIKDEEFSSVSSPIIKSRSSTIRRIY</sequence>
<evidence type="ECO:0000256" key="6">
    <source>
        <dbReference type="ARBA" id="ARBA00048864"/>
    </source>
</evidence>
<comment type="catalytic activity">
    <reaction evidence="6 7">
        <text>2 R'C(R)SH + O2 = R'C(R)S-S(R)CR' + H2O2</text>
        <dbReference type="Rhea" id="RHEA:17357"/>
        <dbReference type="ChEBI" id="CHEBI:15379"/>
        <dbReference type="ChEBI" id="CHEBI:16240"/>
        <dbReference type="ChEBI" id="CHEBI:16520"/>
        <dbReference type="ChEBI" id="CHEBI:17412"/>
        <dbReference type="EC" id="1.8.3.2"/>
    </reaction>
</comment>
<evidence type="ECO:0000259" key="9">
    <source>
        <dbReference type="PROSITE" id="PS51324"/>
    </source>
</evidence>
<feature type="domain" description="ERV/ALR sulfhydryl oxidase" evidence="9">
    <location>
        <begin position="15"/>
        <end position="118"/>
    </location>
</feature>
<dbReference type="InterPro" id="IPR036774">
    <property type="entry name" value="ERV/ALR_sulphydryl_oxid_sf"/>
</dbReference>
<feature type="region of interest" description="Disordered" evidence="8">
    <location>
        <begin position="1"/>
        <end position="23"/>
    </location>
</feature>
<dbReference type="Pfam" id="PF04777">
    <property type="entry name" value="Evr1_Alr"/>
    <property type="match status" value="1"/>
</dbReference>
<reference evidence="10" key="1">
    <citation type="submission" date="2017-08" db="EMBL/GenBank/DDBJ databases">
        <authorList>
            <consortium name="Urmite Genomes"/>
        </authorList>
    </citation>
    <scope>NUCLEOTIDE SEQUENCE [LARGE SCALE GENOMIC DNA]</scope>
    <source>
        <strain evidence="10">IHUMI-LCC2</strain>
    </source>
</reference>
<dbReference type="RefSeq" id="YP_009449233.1">
    <property type="nucleotide sequence ID" value="NC_036594.1"/>
</dbReference>
<dbReference type="EMBL" id="LT906555">
    <property type="protein sequence ID" value="SNW62931.1"/>
    <property type="molecule type" value="Genomic_DNA"/>
</dbReference>
<comment type="cofactor">
    <cofactor evidence="1 7">
        <name>FAD</name>
        <dbReference type="ChEBI" id="CHEBI:57692"/>
    </cofactor>
</comment>
<evidence type="ECO:0000256" key="5">
    <source>
        <dbReference type="ARBA" id="ARBA00023157"/>
    </source>
</evidence>
<dbReference type="GO" id="GO:0016972">
    <property type="term" value="F:thiol oxidase activity"/>
    <property type="evidence" value="ECO:0007669"/>
    <property type="project" value="UniProtKB-EC"/>
</dbReference>
<keyword evidence="4 7" id="KW-0560">Oxidoreductase</keyword>
<dbReference type="Gene3D" id="1.20.120.310">
    <property type="entry name" value="ERV/ALR sulfhydryl oxidase domain"/>
    <property type="match status" value="1"/>
</dbReference>
<keyword evidence="5" id="KW-1015">Disulfide bond</keyword>
<dbReference type="PROSITE" id="PS51324">
    <property type="entry name" value="ERV_ALR"/>
    <property type="match status" value="1"/>
</dbReference>
<dbReference type="SUPFAM" id="SSF69000">
    <property type="entry name" value="FAD-dependent thiol oxidase"/>
    <property type="match status" value="1"/>
</dbReference>
<evidence type="ECO:0000313" key="10">
    <source>
        <dbReference type="EMBL" id="SNW62931.1"/>
    </source>
</evidence>
<evidence type="ECO:0000256" key="7">
    <source>
        <dbReference type="RuleBase" id="RU371123"/>
    </source>
</evidence>
<evidence type="ECO:0000256" key="2">
    <source>
        <dbReference type="ARBA" id="ARBA00022630"/>
    </source>
</evidence>
<dbReference type="Proteomes" id="UP000236316">
    <property type="component" value="Segment"/>
</dbReference>
<keyword evidence="3 7" id="KW-0274">FAD</keyword>
<proteinExistence type="predicted"/>
<keyword evidence="11" id="KW-1185">Reference proteome</keyword>
<feature type="compositionally biased region" description="Basic and acidic residues" evidence="8">
    <location>
        <begin position="11"/>
        <end position="23"/>
    </location>
</feature>
<name>A0A2I2L5Y8_9VIRU</name>
<protein>
    <recommendedName>
        <fullName evidence="7">Sulfhydryl oxidase</fullName>
        <ecNumber evidence="7">1.8.3.2</ecNumber>
    </recommendedName>
</protein>
<evidence type="ECO:0000313" key="11">
    <source>
        <dbReference type="Proteomes" id="UP000236316"/>
    </source>
</evidence>
<evidence type="ECO:0000256" key="1">
    <source>
        <dbReference type="ARBA" id="ARBA00001974"/>
    </source>
</evidence>
<organism evidence="10">
    <name type="scientific">Orpheovirus IHUMI-LCC2</name>
    <dbReference type="NCBI Taxonomy" id="2023057"/>
    <lineage>
        <taxon>Viruses</taxon>
        <taxon>Varidnaviria</taxon>
        <taxon>Bamfordvirae</taxon>
        <taxon>Nucleocytoviricota</taxon>
        <taxon>Megaviricetes</taxon>
        <taxon>Pimascovirales</taxon>
        <taxon>Ocovirineae</taxon>
        <taxon>Orpheoviridae</taxon>
        <taxon>Alphaorpheovirus</taxon>
        <taxon>Alphaorpheovirus massiliense</taxon>
    </lineage>
</organism>
<dbReference type="EC" id="1.8.3.2" evidence="7"/>
<evidence type="ECO:0000256" key="4">
    <source>
        <dbReference type="ARBA" id="ARBA00023002"/>
    </source>
</evidence>
<evidence type="ECO:0000256" key="8">
    <source>
        <dbReference type="SAM" id="MobiDB-lite"/>
    </source>
</evidence>
<accession>A0A2I2L5Y8</accession>
<gene>
    <name evidence="10" type="ORF">ORPV_1027</name>
</gene>
<dbReference type="GeneID" id="35381683"/>